<evidence type="ECO:0000313" key="2">
    <source>
        <dbReference type="Proteomes" id="UP001162881"/>
    </source>
</evidence>
<dbReference type="Proteomes" id="UP001162881">
    <property type="component" value="Unassembled WGS sequence"/>
</dbReference>
<reference evidence="1" key="1">
    <citation type="submission" date="2022-03" db="EMBL/GenBank/DDBJ databases">
        <title>Identification of a novel bacterium isolated from mangrove sediments.</title>
        <authorList>
            <person name="Pan X."/>
        </authorList>
    </citation>
    <scope>NUCLEOTIDE SEQUENCE</scope>
    <source>
        <strain evidence="1">B1949</strain>
    </source>
</reference>
<dbReference type="RefSeq" id="WP_244024462.1">
    <property type="nucleotide sequence ID" value="NZ_JALHLF010000206.1"/>
</dbReference>
<keyword evidence="2" id="KW-1185">Reference proteome</keyword>
<proteinExistence type="predicted"/>
<dbReference type="Pfam" id="PF01126">
    <property type="entry name" value="Heme_oxygenase"/>
    <property type="match status" value="1"/>
</dbReference>
<name>A0ABT0BJ21_9SPHN</name>
<dbReference type="SUPFAM" id="SSF48613">
    <property type="entry name" value="Heme oxygenase-like"/>
    <property type="match status" value="1"/>
</dbReference>
<evidence type="ECO:0000313" key="1">
    <source>
        <dbReference type="EMBL" id="MCJ2185057.1"/>
    </source>
</evidence>
<dbReference type="InterPro" id="IPR016084">
    <property type="entry name" value="Haem_Oase-like_multi-hlx"/>
</dbReference>
<dbReference type="EMBL" id="JALHLF010000206">
    <property type="protein sequence ID" value="MCJ2185057.1"/>
    <property type="molecule type" value="Genomic_DNA"/>
</dbReference>
<dbReference type="InterPro" id="IPR016053">
    <property type="entry name" value="Haem_Oase-like"/>
</dbReference>
<accession>A0ABT0BJ21</accession>
<gene>
    <name evidence="1" type="ORF">MTR62_20555</name>
</gene>
<protein>
    <submittedName>
        <fullName evidence="1">Biliverdin-producing heme oxygenase</fullName>
    </submittedName>
</protein>
<sequence>ADLGLEPLDRGEPVFAAGAAIDRASALGWLYVSEGSNLGAALLRKAVAPLGLSDDFGARHLAPAPEGPAAHWREFVAALDTVPLDAEEEARATEAARRAFVHVQALADACLAEQRLG</sequence>
<dbReference type="Gene3D" id="1.20.910.10">
    <property type="entry name" value="Heme oxygenase-like"/>
    <property type="match status" value="1"/>
</dbReference>
<organism evidence="1 2">
    <name type="scientific">Novosphingobium organovorum</name>
    <dbReference type="NCBI Taxonomy" id="2930092"/>
    <lineage>
        <taxon>Bacteria</taxon>
        <taxon>Pseudomonadati</taxon>
        <taxon>Pseudomonadota</taxon>
        <taxon>Alphaproteobacteria</taxon>
        <taxon>Sphingomonadales</taxon>
        <taxon>Sphingomonadaceae</taxon>
        <taxon>Novosphingobium</taxon>
    </lineage>
</organism>
<feature type="non-terminal residue" evidence="1">
    <location>
        <position position="1"/>
    </location>
</feature>
<comment type="caution">
    <text evidence="1">The sequence shown here is derived from an EMBL/GenBank/DDBJ whole genome shotgun (WGS) entry which is preliminary data.</text>
</comment>